<protein>
    <recommendedName>
        <fullName evidence="3">DNA methylase</fullName>
    </recommendedName>
</protein>
<sequence length="188" mass="21628">MEQERLIHLENIIAGKRRGFYELGKALNEIKQSRLYRLTLHDSFAAYVKARWDMGKSQAYRFIHAYQVIKNLSPIGDRLPANESQVRPLAGLNPLEQRAAWKRFLASGKELSALNIKTFIRSDKPSHKNVPGDQTGIISNEYMAAVSAMMEQVRIAQNDQWQKTSQQAAILWNRVIREKILAKEVNHE</sequence>
<organism evidence="1 2">
    <name type="scientific">Desulfocicer vacuolatum DSM 3385</name>
    <dbReference type="NCBI Taxonomy" id="1121400"/>
    <lineage>
        <taxon>Bacteria</taxon>
        <taxon>Pseudomonadati</taxon>
        <taxon>Thermodesulfobacteriota</taxon>
        <taxon>Desulfobacteria</taxon>
        <taxon>Desulfobacterales</taxon>
        <taxon>Desulfobacteraceae</taxon>
        <taxon>Desulfocicer</taxon>
    </lineage>
</organism>
<evidence type="ECO:0000313" key="1">
    <source>
        <dbReference type="EMBL" id="SMD14612.1"/>
    </source>
</evidence>
<dbReference type="OrthoDB" id="5422966at2"/>
<gene>
    <name evidence="1" type="ORF">SAMN02746065_1583</name>
</gene>
<accession>A0A1W2EYG2</accession>
<evidence type="ECO:0008006" key="3">
    <source>
        <dbReference type="Google" id="ProtNLM"/>
    </source>
</evidence>
<proteinExistence type="predicted"/>
<dbReference type="EMBL" id="FWXY01000058">
    <property type="protein sequence ID" value="SMD14612.1"/>
    <property type="molecule type" value="Genomic_DNA"/>
</dbReference>
<keyword evidence="2" id="KW-1185">Reference proteome</keyword>
<dbReference type="AlphaFoldDB" id="A0A1W2EYG2"/>
<dbReference type="RefSeq" id="WP_084072074.1">
    <property type="nucleotide sequence ID" value="NZ_FWXY01000058.1"/>
</dbReference>
<reference evidence="1 2" key="1">
    <citation type="submission" date="2017-04" db="EMBL/GenBank/DDBJ databases">
        <authorList>
            <person name="Afonso C.L."/>
            <person name="Miller P.J."/>
            <person name="Scott M.A."/>
            <person name="Spackman E."/>
            <person name="Goraichik I."/>
            <person name="Dimitrov K.M."/>
            <person name="Suarez D.L."/>
            <person name="Swayne D.E."/>
        </authorList>
    </citation>
    <scope>NUCLEOTIDE SEQUENCE [LARGE SCALE GENOMIC DNA]</scope>
    <source>
        <strain evidence="1 2">DSM 3385</strain>
    </source>
</reference>
<evidence type="ECO:0000313" key="2">
    <source>
        <dbReference type="Proteomes" id="UP000192418"/>
    </source>
</evidence>
<name>A0A1W2EYG2_9BACT</name>
<dbReference type="STRING" id="1121400.SAMN02746065_1583"/>
<dbReference type="Proteomes" id="UP000192418">
    <property type="component" value="Unassembled WGS sequence"/>
</dbReference>